<reference evidence="1" key="1">
    <citation type="journal article" date="2020" name="New Phytol.">
        <title>Comparative genomics reveals dynamic genome evolution in host specialist ectomycorrhizal fungi.</title>
        <authorList>
            <person name="Lofgren L.A."/>
            <person name="Nguyen N.H."/>
            <person name="Vilgalys R."/>
            <person name="Ruytinx J."/>
            <person name="Liao H.L."/>
            <person name="Branco S."/>
            <person name="Kuo A."/>
            <person name="LaButti K."/>
            <person name="Lipzen A."/>
            <person name="Andreopoulos W."/>
            <person name="Pangilinan J."/>
            <person name="Riley R."/>
            <person name="Hundley H."/>
            <person name="Na H."/>
            <person name="Barry K."/>
            <person name="Grigoriev I.V."/>
            <person name="Stajich J.E."/>
            <person name="Kennedy P.G."/>
        </authorList>
    </citation>
    <scope>NUCLEOTIDE SEQUENCE</scope>
    <source>
        <strain evidence="1">DOB743</strain>
    </source>
</reference>
<name>A0A9P6ZJN9_9AGAM</name>
<dbReference type="OrthoDB" id="2610860at2759"/>
<sequence>MASEQLLPHKARLETSYAFSRTFNPRNLEILWYPLWCQTLFDLVADAPNLIVAPQFPVWITKHHDGKLEDADDGDDPEEIKEIVREEQDAAAKIQVPVNEPEEGDYEVGAGDISFASTVPEKNAEGVLVDFAILGLGAVPQPKEKLRYGGWRITGASVRLLVELKRFASRSLKDDELNAEILAHIQEAKSDLVKQAGYLFIKDGTKNSVMAIAAAGPFWSGATIHRDDVKLTMHVLSTDDPSYQPPGEKFVNRVLKWNKIIRLDGASSAAASEARLRAVCKKMREMGV</sequence>
<proteinExistence type="predicted"/>
<organism evidence="1 2">
    <name type="scientific">Suillus placidus</name>
    <dbReference type="NCBI Taxonomy" id="48579"/>
    <lineage>
        <taxon>Eukaryota</taxon>
        <taxon>Fungi</taxon>
        <taxon>Dikarya</taxon>
        <taxon>Basidiomycota</taxon>
        <taxon>Agaricomycotina</taxon>
        <taxon>Agaricomycetes</taxon>
        <taxon>Agaricomycetidae</taxon>
        <taxon>Boletales</taxon>
        <taxon>Suillineae</taxon>
        <taxon>Suillaceae</taxon>
        <taxon>Suillus</taxon>
    </lineage>
</organism>
<dbReference type="Proteomes" id="UP000714275">
    <property type="component" value="Unassembled WGS sequence"/>
</dbReference>
<evidence type="ECO:0000313" key="1">
    <source>
        <dbReference type="EMBL" id="KAG1766741.1"/>
    </source>
</evidence>
<dbReference type="AlphaFoldDB" id="A0A9P6ZJN9"/>
<accession>A0A9P6ZJN9</accession>
<comment type="caution">
    <text evidence="1">The sequence shown here is derived from an EMBL/GenBank/DDBJ whole genome shotgun (WGS) entry which is preliminary data.</text>
</comment>
<evidence type="ECO:0000313" key="2">
    <source>
        <dbReference type="Proteomes" id="UP000714275"/>
    </source>
</evidence>
<keyword evidence="2" id="KW-1185">Reference proteome</keyword>
<gene>
    <name evidence="1" type="ORF">EV702DRAFT_1050616</name>
</gene>
<protein>
    <submittedName>
        <fullName evidence="1">Uncharacterized protein</fullName>
    </submittedName>
</protein>
<dbReference type="EMBL" id="JABBWD010000093">
    <property type="protein sequence ID" value="KAG1766741.1"/>
    <property type="molecule type" value="Genomic_DNA"/>
</dbReference>